<dbReference type="GO" id="GO:0005829">
    <property type="term" value="C:cytosol"/>
    <property type="evidence" value="ECO:0007669"/>
    <property type="project" value="TreeGrafter"/>
</dbReference>
<dbReference type="OrthoDB" id="1637444at2759"/>
<evidence type="ECO:0000313" key="3">
    <source>
        <dbReference type="Proteomes" id="UP000653305"/>
    </source>
</evidence>
<dbReference type="GO" id="GO:0009099">
    <property type="term" value="P:L-valine biosynthetic process"/>
    <property type="evidence" value="ECO:0007669"/>
    <property type="project" value="TreeGrafter"/>
</dbReference>
<dbReference type="PANTHER" id="PTHR30239:SF0">
    <property type="entry name" value="ACETOLACTATE SYNTHASE SMALL SUBUNIT 1, CHLOROPLASTIC"/>
    <property type="match status" value="1"/>
</dbReference>
<dbReference type="InterPro" id="IPR019455">
    <property type="entry name" value="Acetolactate_synth_ssu_C"/>
</dbReference>
<protein>
    <submittedName>
        <fullName evidence="2">Acetolactate synthase small subunit 2 chloroplastic</fullName>
    </submittedName>
</protein>
<name>A0A830CEU2_9LAMI</name>
<dbReference type="GO" id="GO:1990610">
    <property type="term" value="F:acetolactate synthase regulator activity"/>
    <property type="evidence" value="ECO:0007669"/>
    <property type="project" value="InterPro"/>
</dbReference>
<dbReference type="GO" id="GO:0003984">
    <property type="term" value="F:acetolactate synthase activity"/>
    <property type="evidence" value="ECO:0007669"/>
    <property type="project" value="TreeGrafter"/>
</dbReference>
<dbReference type="InterPro" id="IPR004789">
    <property type="entry name" value="Acetalactate_synth_ssu"/>
</dbReference>
<keyword evidence="3" id="KW-1185">Reference proteome</keyword>
<evidence type="ECO:0000259" key="1">
    <source>
        <dbReference type="Pfam" id="PF10369"/>
    </source>
</evidence>
<sequence length="75" mass="8415">MFIKVAVNAIAHRNVLDIASIFKAKAVNVSDHTITLELTGDLEKMIALRRLLETYGICEESGVDSRYLRGYSYPL</sequence>
<dbReference type="Gene3D" id="3.30.70.1150">
    <property type="entry name" value="ACT-like. Chain A, domain 2"/>
    <property type="match status" value="1"/>
</dbReference>
<evidence type="ECO:0000313" key="2">
    <source>
        <dbReference type="EMBL" id="GFP99277.1"/>
    </source>
</evidence>
<dbReference type="AlphaFoldDB" id="A0A830CEU2"/>
<proteinExistence type="predicted"/>
<dbReference type="InterPro" id="IPR045865">
    <property type="entry name" value="ACT-like_dom_sf"/>
</dbReference>
<reference evidence="2" key="1">
    <citation type="submission" date="2020-07" db="EMBL/GenBank/DDBJ databases">
        <title>Ethylene signaling mediates host invasion by parasitic plants.</title>
        <authorList>
            <person name="Yoshida S."/>
        </authorList>
    </citation>
    <scope>NUCLEOTIDE SEQUENCE</scope>
    <source>
        <strain evidence="2">Okayama</strain>
    </source>
</reference>
<gene>
    <name evidence="2" type="ORF">PHJA_002071700</name>
</gene>
<feature type="domain" description="Acetolactate synthase small subunit C-terminal" evidence="1">
    <location>
        <begin position="1"/>
        <end position="59"/>
    </location>
</feature>
<dbReference type="Proteomes" id="UP000653305">
    <property type="component" value="Unassembled WGS sequence"/>
</dbReference>
<dbReference type="SUPFAM" id="SSF55021">
    <property type="entry name" value="ACT-like"/>
    <property type="match status" value="1"/>
</dbReference>
<organism evidence="2 3">
    <name type="scientific">Phtheirospermum japonicum</name>
    <dbReference type="NCBI Taxonomy" id="374723"/>
    <lineage>
        <taxon>Eukaryota</taxon>
        <taxon>Viridiplantae</taxon>
        <taxon>Streptophyta</taxon>
        <taxon>Embryophyta</taxon>
        <taxon>Tracheophyta</taxon>
        <taxon>Spermatophyta</taxon>
        <taxon>Magnoliopsida</taxon>
        <taxon>eudicotyledons</taxon>
        <taxon>Gunneridae</taxon>
        <taxon>Pentapetalae</taxon>
        <taxon>asterids</taxon>
        <taxon>lamiids</taxon>
        <taxon>Lamiales</taxon>
        <taxon>Orobanchaceae</taxon>
        <taxon>Orobanchaceae incertae sedis</taxon>
        <taxon>Phtheirospermum</taxon>
    </lineage>
</organism>
<dbReference type="InterPro" id="IPR027271">
    <property type="entry name" value="Acetolactate_synth/TF_NikR_C"/>
</dbReference>
<dbReference type="GO" id="GO:0009097">
    <property type="term" value="P:isoleucine biosynthetic process"/>
    <property type="evidence" value="ECO:0007669"/>
    <property type="project" value="TreeGrafter"/>
</dbReference>
<comment type="caution">
    <text evidence="2">The sequence shown here is derived from an EMBL/GenBank/DDBJ whole genome shotgun (WGS) entry which is preliminary data.</text>
</comment>
<dbReference type="PANTHER" id="PTHR30239">
    <property type="entry name" value="ACETOLACTATE SYNTHASE SMALL SUBUNIT"/>
    <property type="match status" value="1"/>
</dbReference>
<dbReference type="Pfam" id="PF10369">
    <property type="entry name" value="ALS_ss_C"/>
    <property type="match status" value="1"/>
</dbReference>
<dbReference type="EMBL" id="BMAC01000563">
    <property type="protein sequence ID" value="GFP99277.1"/>
    <property type="molecule type" value="Genomic_DNA"/>
</dbReference>
<accession>A0A830CEU2</accession>